<dbReference type="EMBL" id="CP127294">
    <property type="protein sequence ID" value="WIX76507.1"/>
    <property type="molecule type" value="Genomic_DNA"/>
</dbReference>
<dbReference type="KEGG" id="acab:QRX50_34275"/>
<evidence type="ECO:0000256" key="1">
    <source>
        <dbReference type="SAM" id="MobiDB-lite"/>
    </source>
</evidence>
<sequence length="54" mass="6136">MTMAEQEIRQQPDADAEPTSRAAELPGQNRWEAGNEIRIAAQRAGREWQQPETD</sequence>
<dbReference type="RefSeq" id="WP_285967255.1">
    <property type="nucleotide sequence ID" value="NZ_CP127294.1"/>
</dbReference>
<organism evidence="2 3">
    <name type="scientific">Amycolatopsis carbonis</name>
    <dbReference type="NCBI Taxonomy" id="715471"/>
    <lineage>
        <taxon>Bacteria</taxon>
        <taxon>Bacillati</taxon>
        <taxon>Actinomycetota</taxon>
        <taxon>Actinomycetes</taxon>
        <taxon>Pseudonocardiales</taxon>
        <taxon>Pseudonocardiaceae</taxon>
        <taxon>Amycolatopsis</taxon>
    </lineage>
</organism>
<feature type="compositionally biased region" description="Basic and acidic residues" evidence="1">
    <location>
        <begin position="1"/>
        <end position="12"/>
    </location>
</feature>
<feature type="region of interest" description="Disordered" evidence="1">
    <location>
        <begin position="1"/>
        <end position="54"/>
    </location>
</feature>
<keyword evidence="3" id="KW-1185">Reference proteome</keyword>
<evidence type="ECO:0000313" key="3">
    <source>
        <dbReference type="Proteomes" id="UP001236014"/>
    </source>
</evidence>
<dbReference type="Proteomes" id="UP001236014">
    <property type="component" value="Chromosome"/>
</dbReference>
<protein>
    <submittedName>
        <fullName evidence="2">Uncharacterized protein</fullName>
    </submittedName>
</protein>
<accession>A0A9Y2IAI1</accession>
<dbReference type="AlphaFoldDB" id="A0A9Y2IAI1"/>
<proteinExistence type="predicted"/>
<reference evidence="2 3" key="1">
    <citation type="submission" date="2023-06" db="EMBL/GenBank/DDBJ databases">
        <authorList>
            <person name="Oyuntsetseg B."/>
            <person name="Kim S.B."/>
        </authorList>
    </citation>
    <scope>NUCLEOTIDE SEQUENCE [LARGE SCALE GENOMIC DNA]</scope>
    <source>
        <strain evidence="2 3">2-15</strain>
    </source>
</reference>
<name>A0A9Y2IAI1_9PSEU</name>
<evidence type="ECO:0000313" key="2">
    <source>
        <dbReference type="EMBL" id="WIX76507.1"/>
    </source>
</evidence>
<gene>
    <name evidence="2" type="ORF">QRX50_34275</name>
</gene>